<feature type="signal peptide" evidence="5">
    <location>
        <begin position="1"/>
        <end position="29"/>
    </location>
</feature>
<name>A0ABR6Z6R0_9BURK</name>
<evidence type="ECO:0000259" key="6">
    <source>
        <dbReference type="Pfam" id="PF07731"/>
    </source>
</evidence>
<keyword evidence="3" id="KW-0560">Oxidoreductase</keyword>
<evidence type="ECO:0000256" key="2">
    <source>
        <dbReference type="ARBA" id="ARBA00022723"/>
    </source>
</evidence>
<organism evidence="8 9">
    <name type="scientific">Undibacterium umbellatum</name>
    <dbReference type="NCBI Taxonomy" id="2762300"/>
    <lineage>
        <taxon>Bacteria</taxon>
        <taxon>Pseudomonadati</taxon>
        <taxon>Pseudomonadota</taxon>
        <taxon>Betaproteobacteria</taxon>
        <taxon>Burkholderiales</taxon>
        <taxon>Oxalobacteraceae</taxon>
        <taxon>Undibacterium</taxon>
    </lineage>
</organism>
<dbReference type="PROSITE" id="PS00080">
    <property type="entry name" value="MULTICOPPER_OXIDASE2"/>
    <property type="match status" value="1"/>
</dbReference>
<dbReference type="CDD" id="cd13860">
    <property type="entry name" value="CuRO_1_2dMco_1"/>
    <property type="match status" value="1"/>
</dbReference>
<dbReference type="InterPro" id="IPR008972">
    <property type="entry name" value="Cupredoxin"/>
</dbReference>
<evidence type="ECO:0000313" key="8">
    <source>
        <dbReference type="EMBL" id="MBC3907453.1"/>
    </source>
</evidence>
<evidence type="ECO:0000256" key="3">
    <source>
        <dbReference type="ARBA" id="ARBA00023002"/>
    </source>
</evidence>
<evidence type="ECO:0000256" key="5">
    <source>
        <dbReference type="SAM" id="SignalP"/>
    </source>
</evidence>
<reference evidence="8 9" key="1">
    <citation type="submission" date="2020-08" db="EMBL/GenBank/DDBJ databases">
        <title>Novel species isolated from subtropical streams in China.</title>
        <authorList>
            <person name="Lu H."/>
        </authorList>
    </citation>
    <scope>NUCLEOTIDE SEQUENCE [LARGE SCALE GENOMIC DNA]</scope>
    <source>
        <strain evidence="8 9">NL8W</strain>
    </source>
</reference>
<evidence type="ECO:0000313" key="9">
    <source>
        <dbReference type="Proteomes" id="UP000646911"/>
    </source>
</evidence>
<gene>
    <name evidence="8" type="ORF">H8L47_07745</name>
</gene>
<dbReference type="InterPro" id="IPR011706">
    <property type="entry name" value="Cu-oxidase_C"/>
</dbReference>
<keyword evidence="9" id="KW-1185">Reference proteome</keyword>
<dbReference type="SUPFAM" id="SSF49503">
    <property type="entry name" value="Cupredoxins"/>
    <property type="match status" value="2"/>
</dbReference>
<feature type="chain" id="PRO_5047012737" evidence="5">
    <location>
        <begin position="30"/>
        <end position="470"/>
    </location>
</feature>
<sequence>MSTRRDFFKLAGIAGGALAASSVSKVAMAALPETVTQTSPDTMPPLQPKTGRPYNPVVTLNGWTLPWRMNNGVKEFHLVAEPVVREMALGMKAHLWGYNGQSPGPTIEVVEGDRVRIFVTNRLPEHTSVHWHGQRLPNGMDGVSGLTQPSIQPGKTFVYEFVARRPGTFMYHPHADEMTQMAMGMMGSWITHPKNRPPQIDEVDRDFIFLLNAYDIEPGAFKPNIMTMTDFNLWSWNSRIFPGIDTLNVRKNDRVRIRIGNLTMTNHPIHIHGHEFTVTGTDGGPVPRTARWPEVTTDVAVGQMRQIEFVADEEGDWAFHCHKSHHTMNAMGHNVPSMIGVDHKDVADKINKLIPSYMTMGDKGMADMGAMEMPLPDNTIPMMTGEGPFGGLEMGGMFSVVKVRKGQKPGDYKDPGWYKHPKGTVAYEYGGPVAAAPRQPGDAHAGMKHGSHGKPEVEVQVRKPQGHSGH</sequence>
<comment type="subcellular location">
    <subcellularLocation>
        <location evidence="1">Periplasm</location>
    </subcellularLocation>
</comment>
<dbReference type="InterPro" id="IPR045087">
    <property type="entry name" value="Cu-oxidase_fam"/>
</dbReference>
<keyword evidence="5" id="KW-0732">Signal</keyword>
<feature type="domain" description="Plastocyanin-like" evidence="7">
    <location>
        <begin position="90"/>
        <end position="195"/>
    </location>
</feature>
<dbReference type="NCBIfam" id="TIGR01409">
    <property type="entry name" value="TAT_signal_seq"/>
    <property type="match status" value="1"/>
</dbReference>
<keyword evidence="2" id="KW-0479">Metal-binding</keyword>
<dbReference type="EMBL" id="JACOFX010000002">
    <property type="protein sequence ID" value="MBC3907453.1"/>
    <property type="molecule type" value="Genomic_DNA"/>
</dbReference>
<dbReference type="InterPro" id="IPR011707">
    <property type="entry name" value="Cu-oxidase-like_N"/>
</dbReference>
<accession>A0ABR6Z6R0</accession>
<dbReference type="RefSeq" id="WP_186952980.1">
    <property type="nucleotide sequence ID" value="NZ_JACOFX010000002.1"/>
</dbReference>
<dbReference type="Proteomes" id="UP000646911">
    <property type="component" value="Unassembled WGS sequence"/>
</dbReference>
<dbReference type="InterPro" id="IPR006311">
    <property type="entry name" value="TAT_signal"/>
</dbReference>
<dbReference type="Gene3D" id="2.60.40.420">
    <property type="entry name" value="Cupredoxins - blue copper proteins"/>
    <property type="match status" value="1"/>
</dbReference>
<dbReference type="InterPro" id="IPR002355">
    <property type="entry name" value="Cu_oxidase_Cu_BS"/>
</dbReference>
<evidence type="ECO:0000259" key="7">
    <source>
        <dbReference type="Pfam" id="PF07732"/>
    </source>
</evidence>
<dbReference type="PROSITE" id="PS51318">
    <property type="entry name" value="TAT"/>
    <property type="match status" value="1"/>
</dbReference>
<dbReference type="InterPro" id="IPR019546">
    <property type="entry name" value="TAT_signal_bac_arc"/>
</dbReference>
<protein>
    <submittedName>
        <fullName evidence="8">Copper oxidase</fullName>
    </submittedName>
</protein>
<dbReference type="PANTHER" id="PTHR11709">
    <property type="entry name" value="MULTI-COPPER OXIDASE"/>
    <property type="match status" value="1"/>
</dbReference>
<feature type="region of interest" description="Disordered" evidence="4">
    <location>
        <begin position="433"/>
        <end position="470"/>
    </location>
</feature>
<feature type="domain" description="Plastocyanin-like" evidence="6">
    <location>
        <begin position="222"/>
        <end position="335"/>
    </location>
</feature>
<dbReference type="Pfam" id="PF07731">
    <property type="entry name" value="Cu-oxidase_2"/>
    <property type="match status" value="1"/>
</dbReference>
<proteinExistence type="predicted"/>
<evidence type="ECO:0000256" key="1">
    <source>
        <dbReference type="ARBA" id="ARBA00004418"/>
    </source>
</evidence>
<dbReference type="Pfam" id="PF07732">
    <property type="entry name" value="Cu-oxidase_3"/>
    <property type="match status" value="1"/>
</dbReference>
<comment type="caution">
    <text evidence="8">The sequence shown here is derived from an EMBL/GenBank/DDBJ whole genome shotgun (WGS) entry which is preliminary data.</text>
</comment>
<evidence type="ECO:0000256" key="4">
    <source>
        <dbReference type="SAM" id="MobiDB-lite"/>
    </source>
</evidence>
<dbReference type="CDD" id="cd04202">
    <property type="entry name" value="CuRO_D2_2dMcoN_like"/>
    <property type="match status" value="1"/>
</dbReference>